<dbReference type="InterPro" id="IPR045229">
    <property type="entry name" value="TPP_enz"/>
</dbReference>
<dbReference type="SUPFAM" id="SSF52518">
    <property type="entry name" value="Thiamin diphosphate-binding fold (THDP-binding)"/>
    <property type="match status" value="2"/>
</dbReference>
<feature type="domain" description="Thiamine pyrophosphate enzyme central" evidence="2">
    <location>
        <begin position="188"/>
        <end position="318"/>
    </location>
</feature>
<dbReference type="GO" id="GO:0005948">
    <property type="term" value="C:acetolactate synthase complex"/>
    <property type="evidence" value="ECO:0007669"/>
    <property type="project" value="TreeGrafter"/>
</dbReference>
<dbReference type="CDD" id="cd07035">
    <property type="entry name" value="TPP_PYR_POX_like"/>
    <property type="match status" value="1"/>
</dbReference>
<feature type="non-terminal residue" evidence="4">
    <location>
        <position position="428"/>
    </location>
</feature>
<proteinExistence type="inferred from homology"/>
<dbReference type="SUPFAM" id="SSF52467">
    <property type="entry name" value="DHS-like NAD/FAD-binding domain"/>
    <property type="match status" value="1"/>
</dbReference>
<dbReference type="GO" id="GO:0009097">
    <property type="term" value="P:isoleucine biosynthetic process"/>
    <property type="evidence" value="ECO:0007669"/>
    <property type="project" value="TreeGrafter"/>
</dbReference>
<evidence type="ECO:0000259" key="2">
    <source>
        <dbReference type="Pfam" id="PF00205"/>
    </source>
</evidence>
<organism evidence="4">
    <name type="scientific">marine metagenome</name>
    <dbReference type="NCBI Taxonomy" id="408172"/>
    <lineage>
        <taxon>unclassified sequences</taxon>
        <taxon>metagenomes</taxon>
        <taxon>ecological metagenomes</taxon>
    </lineage>
</organism>
<dbReference type="InterPro" id="IPR012000">
    <property type="entry name" value="Thiamin_PyroP_enz_cen_dom"/>
</dbReference>
<evidence type="ECO:0000259" key="3">
    <source>
        <dbReference type="Pfam" id="PF02776"/>
    </source>
</evidence>
<dbReference type="InterPro" id="IPR029061">
    <property type="entry name" value="THDP-binding"/>
</dbReference>
<accession>A0A382ICG2</accession>
<dbReference type="GO" id="GO:0003984">
    <property type="term" value="F:acetolactate synthase activity"/>
    <property type="evidence" value="ECO:0007669"/>
    <property type="project" value="TreeGrafter"/>
</dbReference>
<dbReference type="Pfam" id="PF02776">
    <property type="entry name" value="TPP_enzyme_N"/>
    <property type="match status" value="1"/>
</dbReference>
<feature type="domain" description="Thiamine pyrophosphate enzyme N-terminal TPP-binding" evidence="3">
    <location>
        <begin position="4"/>
        <end position="114"/>
    </location>
</feature>
<sequence length="428" mass="46448">MTIDVATGIARILKAEDVAWVSTFPVSKVNNAFGREGLKLLMMRDDRYAVAVADAYSRINNGNKIGVCTFSGGINAAGAQVAYSGIAQAYEDGSPVLCIVDAVPAGSTENTRFDQNASLEGVAKWYGYIDQPERVPEFMRRAFTMLRSGRPGPVVLGIPNASATYDETHDPYISPKGWRSLPDPVDVKIAADALESSNNPVLFVGEGVLYSEATEELKAFAEKANLPVVTTLKAKGAFPENHPLSVGVRGDHVLKYMNDADLIFAVGASISPGRFGHGIPDATNKKIIQCNIDEYDINRMYPTTHAVIGDAKATLQSLVEELENGSSEQKDQIEKEIASTTDQAMAQYHEVFSSDAKPINPYRVYSDLMKVLDRNNSFVTHESGNTRDQLSTVYETLIPRGFLGWGNVSSLGFSFPAVTAAKLAHPDR</sequence>
<dbReference type="PANTHER" id="PTHR18968">
    <property type="entry name" value="THIAMINE PYROPHOSPHATE ENZYMES"/>
    <property type="match status" value="1"/>
</dbReference>
<dbReference type="EMBL" id="UINC01066558">
    <property type="protein sequence ID" value="SVB97394.1"/>
    <property type="molecule type" value="Genomic_DNA"/>
</dbReference>
<protein>
    <recommendedName>
        <fullName evidence="5">Thiamine pyrophosphate enzyme central domain-containing protein</fullName>
    </recommendedName>
</protein>
<dbReference type="InterPro" id="IPR029035">
    <property type="entry name" value="DHS-like_NAD/FAD-binding_dom"/>
</dbReference>
<evidence type="ECO:0000313" key="4">
    <source>
        <dbReference type="EMBL" id="SVB97394.1"/>
    </source>
</evidence>
<dbReference type="Gene3D" id="3.40.50.1220">
    <property type="entry name" value="TPP-binding domain"/>
    <property type="match status" value="1"/>
</dbReference>
<name>A0A382ICG2_9ZZZZ</name>
<gene>
    <name evidence="4" type="ORF">METZ01_LOCUS250248</name>
</gene>
<dbReference type="AlphaFoldDB" id="A0A382ICG2"/>
<reference evidence="4" key="1">
    <citation type="submission" date="2018-05" db="EMBL/GenBank/DDBJ databases">
        <authorList>
            <person name="Lanie J.A."/>
            <person name="Ng W.-L."/>
            <person name="Kazmierczak K.M."/>
            <person name="Andrzejewski T.M."/>
            <person name="Davidsen T.M."/>
            <person name="Wayne K.J."/>
            <person name="Tettelin H."/>
            <person name="Glass J.I."/>
            <person name="Rusch D."/>
            <person name="Podicherti R."/>
            <person name="Tsui H.-C.T."/>
            <person name="Winkler M.E."/>
        </authorList>
    </citation>
    <scope>NUCLEOTIDE SEQUENCE</scope>
</reference>
<comment type="similarity">
    <text evidence="1">Belongs to the TPP enzyme family.</text>
</comment>
<dbReference type="InterPro" id="IPR012001">
    <property type="entry name" value="Thiamin_PyroP_enz_TPP-bd_dom"/>
</dbReference>
<dbReference type="GO" id="GO:0009099">
    <property type="term" value="P:L-valine biosynthetic process"/>
    <property type="evidence" value="ECO:0007669"/>
    <property type="project" value="TreeGrafter"/>
</dbReference>
<dbReference type="GO" id="GO:0030976">
    <property type="term" value="F:thiamine pyrophosphate binding"/>
    <property type="evidence" value="ECO:0007669"/>
    <property type="project" value="InterPro"/>
</dbReference>
<dbReference type="Pfam" id="PF00205">
    <property type="entry name" value="TPP_enzyme_M"/>
    <property type="match status" value="1"/>
</dbReference>
<evidence type="ECO:0008006" key="5">
    <source>
        <dbReference type="Google" id="ProtNLM"/>
    </source>
</evidence>
<dbReference type="Gene3D" id="3.40.50.970">
    <property type="match status" value="2"/>
</dbReference>
<evidence type="ECO:0000256" key="1">
    <source>
        <dbReference type="ARBA" id="ARBA00007812"/>
    </source>
</evidence>
<dbReference type="GO" id="GO:0050660">
    <property type="term" value="F:flavin adenine dinucleotide binding"/>
    <property type="evidence" value="ECO:0007669"/>
    <property type="project" value="TreeGrafter"/>
</dbReference>
<dbReference type="PANTHER" id="PTHR18968:SF13">
    <property type="entry name" value="ACETOLACTATE SYNTHASE CATALYTIC SUBUNIT, MITOCHONDRIAL"/>
    <property type="match status" value="1"/>
</dbReference>
<dbReference type="GO" id="GO:0000287">
    <property type="term" value="F:magnesium ion binding"/>
    <property type="evidence" value="ECO:0007669"/>
    <property type="project" value="InterPro"/>
</dbReference>